<evidence type="ECO:0000256" key="6">
    <source>
        <dbReference type="ARBA" id="ARBA00022801"/>
    </source>
</evidence>
<protein>
    <recommendedName>
        <fullName evidence="1">RNA-directed DNA polymerase</fullName>
        <ecNumber evidence="1">2.7.7.49</ecNumber>
    </recommendedName>
</protein>
<name>A0AAD6DV64_9EURO</name>
<evidence type="ECO:0000313" key="15">
    <source>
        <dbReference type="Proteomes" id="UP001213799"/>
    </source>
</evidence>
<dbReference type="SUPFAM" id="SSF56672">
    <property type="entry name" value="DNA/RNA polymerases"/>
    <property type="match status" value="1"/>
</dbReference>
<dbReference type="FunFam" id="3.30.70.270:FF:000020">
    <property type="entry name" value="Transposon Tf2-6 polyprotein-like Protein"/>
    <property type="match status" value="1"/>
</dbReference>
<dbReference type="SUPFAM" id="SSF53098">
    <property type="entry name" value="Ribonuclease H-like"/>
    <property type="match status" value="1"/>
</dbReference>
<dbReference type="EC" id="2.7.7.49" evidence="1"/>
<feature type="domain" description="Integrase catalytic" evidence="13">
    <location>
        <begin position="1175"/>
        <end position="1335"/>
    </location>
</feature>
<dbReference type="InterPro" id="IPR036875">
    <property type="entry name" value="Znf_CCHC_sf"/>
</dbReference>
<dbReference type="Pfam" id="PF00078">
    <property type="entry name" value="RVT_1"/>
    <property type="match status" value="1"/>
</dbReference>
<dbReference type="InterPro" id="IPR000477">
    <property type="entry name" value="RT_dom"/>
</dbReference>
<feature type="compositionally biased region" description="Acidic residues" evidence="10">
    <location>
        <begin position="1"/>
        <end position="10"/>
    </location>
</feature>
<dbReference type="InterPro" id="IPR041588">
    <property type="entry name" value="Integrase_H2C2"/>
</dbReference>
<feature type="compositionally biased region" description="Basic and acidic residues" evidence="10">
    <location>
        <begin position="1652"/>
        <end position="1676"/>
    </location>
</feature>
<keyword evidence="4" id="KW-0540">Nuclease</keyword>
<keyword evidence="9" id="KW-0862">Zinc</keyword>
<dbReference type="InterPro" id="IPR041373">
    <property type="entry name" value="RT_RNaseH"/>
</dbReference>
<dbReference type="InterPro" id="IPR036397">
    <property type="entry name" value="RNaseH_sf"/>
</dbReference>
<dbReference type="CDD" id="cd09274">
    <property type="entry name" value="RNase_HI_RT_Ty3"/>
    <property type="match status" value="1"/>
</dbReference>
<feature type="compositionally biased region" description="Basic and acidic residues" evidence="10">
    <location>
        <begin position="1622"/>
        <end position="1635"/>
    </location>
</feature>
<dbReference type="InterPro" id="IPR001878">
    <property type="entry name" value="Znf_CCHC"/>
</dbReference>
<feature type="compositionally biased region" description="Low complexity" evidence="10">
    <location>
        <begin position="11"/>
        <end position="21"/>
    </location>
</feature>
<feature type="region of interest" description="Disordered" evidence="10">
    <location>
        <begin position="1"/>
        <end position="26"/>
    </location>
</feature>
<dbReference type="Gene3D" id="3.10.10.10">
    <property type="entry name" value="HIV Type 1 Reverse Transcriptase, subunit A, domain 1"/>
    <property type="match status" value="1"/>
</dbReference>
<evidence type="ECO:0000256" key="10">
    <source>
        <dbReference type="SAM" id="MobiDB-lite"/>
    </source>
</evidence>
<dbReference type="SUPFAM" id="SSF50630">
    <property type="entry name" value="Acid proteases"/>
    <property type="match status" value="1"/>
</dbReference>
<keyword evidence="5" id="KW-0255">Endonuclease</keyword>
<dbReference type="Pfam" id="PF13975">
    <property type="entry name" value="gag-asp_proteas"/>
    <property type="match status" value="1"/>
</dbReference>
<gene>
    <name evidence="14" type="ORF">N7537_010535</name>
</gene>
<dbReference type="GO" id="GO:0005634">
    <property type="term" value="C:nucleus"/>
    <property type="evidence" value="ECO:0007669"/>
    <property type="project" value="UniProtKB-ARBA"/>
</dbReference>
<dbReference type="CDD" id="cd01647">
    <property type="entry name" value="RT_LTR"/>
    <property type="match status" value="1"/>
</dbReference>
<feature type="region of interest" description="Disordered" evidence="10">
    <location>
        <begin position="1532"/>
        <end position="1556"/>
    </location>
</feature>
<dbReference type="PANTHER" id="PTHR37984:SF5">
    <property type="entry name" value="PROTEIN NYNRIN-LIKE"/>
    <property type="match status" value="1"/>
</dbReference>
<dbReference type="PROSITE" id="PS50994">
    <property type="entry name" value="INTEGRASE"/>
    <property type="match status" value="1"/>
</dbReference>
<dbReference type="InterPro" id="IPR021109">
    <property type="entry name" value="Peptidase_aspartic_dom_sf"/>
</dbReference>
<dbReference type="Pfam" id="PF17917">
    <property type="entry name" value="RT_RNaseH"/>
    <property type="match status" value="1"/>
</dbReference>
<dbReference type="Gene3D" id="2.40.70.10">
    <property type="entry name" value="Acid Proteases"/>
    <property type="match status" value="1"/>
</dbReference>
<organism evidence="14 15">
    <name type="scientific">Penicillium hordei</name>
    <dbReference type="NCBI Taxonomy" id="40994"/>
    <lineage>
        <taxon>Eukaryota</taxon>
        <taxon>Fungi</taxon>
        <taxon>Dikarya</taxon>
        <taxon>Ascomycota</taxon>
        <taxon>Pezizomycotina</taxon>
        <taxon>Eurotiomycetes</taxon>
        <taxon>Eurotiomycetidae</taxon>
        <taxon>Eurotiales</taxon>
        <taxon>Aspergillaceae</taxon>
        <taxon>Penicillium</taxon>
    </lineage>
</organism>
<evidence type="ECO:0000256" key="2">
    <source>
        <dbReference type="ARBA" id="ARBA00022679"/>
    </source>
</evidence>
<dbReference type="InterPro" id="IPR050951">
    <property type="entry name" value="Retrovirus_Pol_polyprotein"/>
</dbReference>
<keyword evidence="3" id="KW-0548">Nucleotidyltransferase</keyword>
<dbReference type="Gene3D" id="4.10.60.10">
    <property type="entry name" value="Zinc finger, CCHC-type"/>
    <property type="match status" value="1"/>
</dbReference>
<dbReference type="GO" id="GO:0015074">
    <property type="term" value="P:DNA integration"/>
    <property type="evidence" value="ECO:0007669"/>
    <property type="project" value="InterPro"/>
</dbReference>
<evidence type="ECO:0000313" key="14">
    <source>
        <dbReference type="EMBL" id="KAJ5593631.1"/>
    </source>
</evidence>
<dbReference type="InterPro" id="IPR043128">
    <property type="entry name" value="Rev_trsase/Diguanyl_cyclase"/>
</dbReference>
<accession>A0AAD6DV64</accession>
<evidence type="ECO:0000256" key="1">
    <source>
        <dbReference type="ARBA" id="ARBA00012493"/>
    </source>
</evidence>
<evidence type="ECO:0000256" key="9">
    <source>
        <dbReference type="PROSITE-ProRule" id="PRU00047"/>
    </source>
</evidence>
<dbReference type="GO" id="GO:0003723">
    <property type="term" value="F:RNA binding"/>
    <property type="evidence" value="ECO:0007669"/>
    <property type="project" value="UniProtKB-KW"/>
</dbReference>
<dbReference type="Pfam" id="PF00098">
    <property type="entry name" value="zf-CCHC"/>
    <property type="match status" value="1"/>
</dbReference>
<keyword evidence="9" id="KW-0479">Metal-binding</keyword>
<dbReference type="Pfam" id="PF03732">
    <property type="entry name" value="Retrotrans_gag"/>
    <property type="match status" value="1"/>
</dbReference>
<dbReference type="SUPFAM" id="SSF57756">
    <property type="entry name" value="Retrovirus zinc finger-like domains"/>
    <property type="match status" value="1"/>
</dbReference>
<keyword evidence="9" id="KW-0863">Zinc-finger</keyword>
<feature type="region of interest" description="Disordered" evidence="10">
    <location>
        <begin position="325"/>
        <end position="352"/>
    </location>
</feature>
<feature type="domain" description="CCHC-type" evidence="11">
    <location>
        <begin position="318"/>
        <end position="332"/>
    </location>
</feature>
<evidence type="ECO:0000256" key="7">
    <source>
        <dbReference type="ARBA" id="ARBA00022884"/>
    </source>
</evidence>
<dbReference type="InterPro" id="IPR012337">
    <property type="entry name" value="RNaseH-like_sf"/>
</dbReference>
<evidence type="ECO:0000259" key="12">
    <source>
        <dbReference type="PROSITE" id="PS50878"/>
    </source>
</evidence>
<evidence type="ECO:0000259" key="13">
    <source>
        <dbReference type="PROSITE" id="PS50994"/>
    </source>
</evidence>
<evidence type="ECO:0000256" key="5">
    <source>
        <dbReference type="ARBA" id="ARBA00022759"/>
    </source>
</evidence>
<keyword evidence="15" id="KW-1185">Reference proteome</keyword>
<dbReference type="PANTHER" id="PTHR37984">
    <property type="entry name" value="PROTEIN CBG26694"/>
    <property type="match status" value="1"/>
</dbReference>
<reference evidence="14" key="2">
    <citation type="submission" date="2023-01" db="EMBL/GenBank/DDBJ databases">
        <authorList>
            <person name="Petersen C."/>
        </authorList>
    </citation>
    <scope>NUCLEOTIDE SEQUENCE</scope>
    <source>
        <strain evidence="14">IBT 12815</strain>
    </source>
</reference>
<dbReference type="CDD" id="cd00303">
    <property type="entry name" value="retropepsin_like"/>
    <property type="match status" value="1"/>
</dbReference>
<dbReference type="Proteomes" id="UP001213799">
    <property type="component" value="Unassembled WGS sequence"/>
</dbReference>
<dbReference type="GeneID" id="81591831"/>
<dbReference type="GO" id="GO:0003964">
    <property type="term" value="F:RNA-directed DNA polymerase activity"/>
    <property type="evidence" value="ECO:0007669"/>
    <property type="project" value="UniProtKB-KW"/>
</dbReference>
<dbReference type="Gene3D" id="3.30.70.270">
    <property type="match status" value="2"/>
</dbReference>
<dbReference type="EMBL" id="JAQJAE010000005">
    <property type="protein sequence ID" value="KAJ5593631.1"/>
    <property type="molecule type" value="Genomic_DNA"/>
</dbReference>
<evidence type="ECO:0000256" key="4">
    <source>
        <dbReference type="ARBA" id="ARBA00022722"/>
    </source>
</evidence>
<dbReference type="Gene3D" id="1.10.340.70">
    <property type="match status" value="1"/>
</dbReference>
<dbReference type="Pfam" id="PF00665">
    <property type="entry name" value="rve"/>
    <property type="match status" value="1"/>
</dbReference>
<keyword evidence="6" id="KW-0378">Hydrolase</keyword>
<dbReference type="Pfam" id="PF17921">
    <property type="entry name" value="Integrase_H2C2"/>
    <property type="match status" value="1"/>
</dbReference>
<keyword evidence="2" id="KW-0808">Transferase</keyword>
<dbReference type="GO" id="GO:0004519">
    <property type="term" value="F:endonuclease activity"/>
    <property type="evidence" value="ECO:0007669"/>
    <property type="project" value="UniProtKB-KW"/>
</dbReference>
<keyword evidence="8" id="KW-0695">RNA-directed DNA polymerase</keyword>
<dbReference type="GO" id="GO:0016787">
    <property type="term" value="F:hydrolase activity"/>
    <property type="evidence" value="ECO:0007669"/>
    <property type="project" value="UniProtKB-KW"/>
</dbReference>
<dbReference type="InterPro" id="IPR043502">
    <property type="entry name" value="DNA/RNA_pol_sf"/>
</dbReference>
<evidence type="ECO:0000256" key="3">
    <source>
        <dbReference type="ARBA" id="ARBA00022695"/>
    </source>
</evidence>
<sequence length="1699" mass="192650">MENQPFEEEQQFQQAETTPPTDQAVTPGIFRAHLPANMQRAFDRLPEPLQRLAIFQQVTNSPEMMAVQYEAIVTMSTTFDPGLAQNPRAMEPKVGPHPAEIAGRLKDLGQPAKYQGNQKGNAANHWLYDVDDYFLRRQMVSGRSDDETYKLAFASGLLAGDAHVKWRTANQQVDAGLGERITTWENFKAWVRTKFEPRTAESDRLREYTHKQQGNDSLSAYHAALLELSRNLLESPSERGYILQLVSGLNPTLRAEWFRQQGRPETNVEEAVNLLLELERSAQEATAYGRPARYVRNGRTAPLPDAMDLSAMQDTRTCYKCGKPGHIKRNCKPRRPDKQNDGLSQSRKGRDTQRAVMRLNALGEDLNFFDGSLHRPAAAGNPIACRMLLDCGASHTFVSLKTARRLGGKWDKRRSLPVSLPNGETLYTQGTMELVIRLGKWTGTKVVWAVNVEGYDVVLGNDFLCEHDPHVSFPTKRMWLTDHNGDHEVQAADGRALSGEEKGTLNLLSKREVRRSLKDKNTEYAVFYATASEDHEPTTNDPRLAKLLRKFADVFPDDLPKELPPERNFVHHIDTGTADPVNMNAYPLSHEKLEELRKQVKDLLDRGLIQVSASPWGFPVVFVKKPEGAWRMCIDYRALNELTAKNGYPIPRIQDLLDIVGQAKYLSKIDLAAGYWQVRMAKEAIPKTAFNTIWGKYEWRAMPFGLCNAPATFQTLMNETLRPYLGKSVVVYLDDILVYSRTLAEHYTHLEEVLQCLRKQKLYAKPKKCVFVTKELEFCGHIIGDGKIQAVTMKLDVIKEWPRPTNVNEVRRFLGLATYYRRFVKDFAKIAVALHNLTKEADEKLRKQKFRPITWTEQCEVAFIRLKEALVSAPVLVQPDRAKPFTIETDASEWAIGFVLCQVGDDGKTHPVAFDGRKLKGAELNYPVHEKELLAIKEAPRTWDRYLENGTRTTVITDHEGLQYLATTRAYSKRLARWIDEFQAYDLELRYRKGEEAIIPDAISRRPDFLGEGPANMAWEAPAWGKLNMMTKVGGFDEAEWLAATIQYMSAGSLPDDKSLRREVMRWAGKLAIHESPLPTAATQEENTKLTYLYGDGSSAPYLEPPFRKDFLKRMHEEYGHLGHPGLRGVLRTRAWWPGIRQDTEEVVRLCPNCQVSKSRNESFEREASQYLASAGIKPFERWGIDLIGLLPTTPSGNRWIITAIDYATGWPLAKALPEATEEAVAEFLHDDIFTVYGAPAEFLTDNGANLLAASVQYFIKLVNAKHRTTTPYHPRTNGKVENLNGLLGRMLTKYCMGKPTRVWDLYLAQALFATRVREHATSGKSPFYLVYGTHPRLPGDTEPVTSSRDPAELDSKILAVNHARAEANERLLHKAIRAQKIQDEKVTTCSLQPGKWVLVRNEAKQKFESQWFGPYKILKAHPLGTYALAEPNGRVLRNLVNGRRLVDAFVDNPNQLWTSSGGKHRLRREGMDIRHPLDGGEVVDMDSDEPPSYHELATISRAEWDAMERSGVRSRLVGREEVLRNIAAKARKQPLPAKRTKKTVPAPEAEDMAHAPDETLPQAARVPTQQVGETRRKGLESTVPAQGEVEEVQQVDWTTTQGEVEESQRIDRISTQGEVEESQREDWIPTRTEVEESQQVDWIPAQEEVEEVPRENLVDDNAPEKDGQGDQHMEDAPTLQQVSPYLFRRPRRYAMDSQ</sequence>
<evidence type="ECO:0000259" key="11">
    <source>
        <dbReference type="PROSITE" id="PS50158"/>
    </source>
</evidence>
<dbReference type="SMART" id="SM00343">
    <property type="entry name" value="ZnF_C2HC"/>
    <property type="match status" value="1"/>
</dbReference>
<dbReference type="RefSeq" id="XP_056750257.1">
    <property type="nucleotide sequence ID" value="XM_056901589.1"/>
</dbReference>
<proteinExistence type="predicted"/>
<comment type="caution">
    <text evidence="14">The sequence shown here is derived from an EMBL/GenBank/DDBJ whole genome shotgun (WGS) entry which is preliminary data.</text>
</comment>
<dbReference type="PROSITE" id="PS50878">
    <property type="entry name" value="RT_POL"/>
    <property type="match status" value="1"/>
</dbReference>
<dbReference type="Gene3D" id="3.30.420.10">
    <property type="entry name" value="Ribonuclease H-like superfamily/Ribonuclease H"/>
    <property type="match status" value="1"/>
</dbReference>
<dbReference type="GO" id="GO:0008270">
    <property type="term" value="F:zinc ion binding"/>
    <property type="evidence" value="ECO:0007669"/>
    <property type="project" value="UniProtKB-KW"/>
</dbReference>
<evidence type="ECO:0000256" key="8">
    <source>
        <dbReference type="ARBA" id="ARBA00022918"/>
    </source>
</evidence>
<feature type="region of interest" description="Disordered" evidence="10">
    <location>
        <begin position="1599"/>
        <end position="1699"/>
    </location>
</feature>
<dbReference type="PROSITE" id="PS50158">
    <property type="entry name" value="ZF_CCHC"/>
    <property type="match status" value="1"/>
</dbReference>
<reference evidence="14" key="1">
    <citation type="journal article" date="2023" name="IMA Fungus">
        <title>Comparative genomic study of the Penicillium genus elucidates a diverse pangenome and 15 lateral gene transfer events.</title>
        <authorList>
            <person name="Petersen C."/>
            <person name="Sorensen T."/>
            <person name="Nielsen M.R."/>
            <person name="Sondergaard T.E."/>
            <person name="Sorensen J.L."/>
            <person name="Fitzpatrick D.A."/>
            <person name="Frisvad J.C."/>
            <person name="Nielsen K.L."/>
        </authorList>
    </citation>
    <scope>NUCLEOTIDE SEQUENCE</scope>
    <source>
        <strain evidence="14">IBT 12815</strain>
    </source>
</reference>
<feature type="domain" description="Reverse transcriptase" evidence="12">
    <location>
        <begin position="604"/>
        <end position="783"/>
    </location>
</feature>
<keyword evidence="7" id="KW-0694">RNA-binding</keyword>
<dbReference type="InterPro" id="IPR005162">
    <property type="entry name" value="Retrotrans_gag_dom"/>
</dbReference>
<dbReference type="InterPro" id="IPR001584">
    <property type="entry name" value="Integrase_cat-core"/>
</dbReference>